<dbReference type="PANTHER" id="PTHR10578:SF107">
    <property type="entry name" value="2-HYDROXYACID OXIDASE 1"/>
    <property type="match status" value="1"/>
</dbReference>
<evidence type="ECO:0000256" key="5">
    <source>
        <dbReference type="ARBA" id="ARBA00024042"/>
    </source>
</evidence>
<keyword evidence="2 9" id="KW-0285">Flavoprotein</keyword>
<feature type="binding site" evidence="9">
    <location>
        <position position="268"/>
    </location>
    <ligand>
        <name>FMN</name>
        <dbReference type="ChEBI" id="CHEBI:58210"/>
    </ligand>
</feature>
<dbReference type="EMBL" id="CAJFDH010000005">
    <property type="protein sequence ID" value="CAD5223797.1"/>
    <property type="molecule type" value="Genomic_DNA"/>
</dbReference>
<feature type="binding site" evidence="9">
    <location>
        <position position="143"/>
    </location>
    <ligand>
        <name>FMN</name>
        <dbReference type="ChEBI" id="CHEBI:58210"/>
    </ligand>
</feature>
<name>A0A811L6Q5_9BILA</name>
<evidence type="ECO:0000313" key="12">
    <source>
        <dbReference type="Proteomes" id="UP000614601"/>
    </source>
</evidence>
<dbReference type="InterPro" id="IPR037396">
    <property type="entry name" value="FMN_HAD"/>
</dbReference>
<dbReference type="PANTHER" id="PTHR10578">
    <property type="entry name" value="S -2-HYDROXY-ACID OXIDASE-RELATED"/>
    <property type="match status" value="1"/>
</dbReference>
<dbReference type="PROSITE" id="PS51349">
    <property type="entry name" value="FMN_HYDROXY_ACID_DH_2"/>
    <property type="match status" value="1"/>
</dbReference>
<dbReference type="Gene3D" id="3.20.20.70">
    <property type="entry name" value="Aldolase class I"/>
    <property type="match status" value="1"/>
</dbReference>
<dbReference type="AlphaFoldDB" id="A0A811L6Q5"/>
<dbReference type="Proteomes" id="UP000614601">
    <property type="component" value="Unassembled WGS sequence"/>
</dbReference>
<evidence type="ECO:0000256" key="4">
    <source>
        <dbReference type="ARBA" id="ARBA00023002"/>
    </source>
</evidence>
<dbReference type="PIRSF" id="PIRSF000138">
    <property type="entry name" value="Al-hdrx_acd_dh"/>
    <property type="match status" value="1"/>
</dbReference>
<dbReference type="Pfam" id="PF01070">
    <property type="entry name" value="FMN_dh"/>
    <property type="match status" value="1"/>
</dbReference>
<evidence type="ECO:0000259" key="10">
    <source>
        <dbReference type="PROSITE" id="PS51349"/>
    </source>
</evidence>
<dbReference type="CDD" id="cd02809">
    <property type="entry name" value="alpha_hydroxyacid_oxid_FMN"/>
    <property type="match status" value="1"/>
</dbReference>
<keyword evidence="12" id="KW-1185">Reference proteome</keyword>
<dbReference type="Proteomes" id="UP000783686">
    <property type="component" value="Unassembled WGS sequence"/>
</dbReference>
<dbReference type="InterPro" id="IPR012133">
    <property type="entry name" value="Alpha-hydoxy_acid_DH_FMN"/>
</dbReference>
<organism evidence="11 12">
    <name type="scientific">Bursaphelenchus okinawaensis</name>
    <dbReference type="NCBI Taxonomy" id="465554"/>
    <lineage>
        <taxon>Eukaryota</taxon>
        <taxon>Metazoa</taxon>
        <taxon>Ecdysozoa</taxon>
        <taxon>Nematoda</taxon>
        <taxon>Chromadorea</taxon>
        <taxon>Rhabditida</taxon>
        <taxon>Tylenchina</taxon>
        <taxon>Tylenchomorpha</taxon>
        <taxon>Aphelenchoidea</taxon>
        <taxon>Aphelenchoididae</taxon>
        <taxon>Bursaphelenchus</taxon>
    </lineage>
</organism>
<dbReference type="GO" id="GO:0005777">
    <property type="term" value="C:peroxisome"/>
    <property type="evidence" value="ECO:0007669"/>
    <property type="project" value="UniProtKB-ARBA"/>
</dbReference>
<dbReference type="GO" id="GO:0003973">
    <property type="term" value="F:(S)-2-hydroxy-acid oxidase activity"/>
    <property type="evidence" value="ECO:0007669"/>
    <property type="project" value="UniProtKB-EC"/>
</dbReference>
<feature type="domain" description="FMN hydroxy acid dehydrogenase" evidence="10">
    <location>
        <begin position="8"/>
        <end position="375"/>
    </location>
</feature>
<dbReference type="InterPro" id="IPR013785">
    <property type="entry name" value="Aldolase_TIM"/>
</dbReference>
<evidence type="ECO:0000256" key="8">
    <source>
        <dbReference type="PIRSR" id="PIRSR000138-1"/>
    </source>
</evidence>
<feature type="binding site" evidence="9">
    <location>
        <begin position="301"/>
        <end position="305"/>
    </location>
    <ligand>
        <name>FMN</name>
        <dbReference type="ChEBI" id="CHEBI:58210"/>
    </ligand>
</feature>
<protein>
    <recommendedName>
        <fullName evidence="10">FMN hydroxy acid dehydrogenase domain-containing protein</fullName>
    </recommendedName>
</protein>
<feature type="binding site" evidence="9">
    <location>
        <position position="121"/>
    </location>
    <ligand>
        <name>FMN</name>
        <dbReference type="ChEBI" id="CHEBI:58210"/>
    </ligand>
</feature>
<evidence type="ECO:0000256" key="6">
    <source>
        <dbReference type="ARBA" id="ARBA00029325"/>
    </source>
</evidence>
<keyword evidence="3 9" id="KW-0288">FMN</keyword>
<feature type="active site" description="Proton acceptor" evidence="8">
    <location>
        <position position="270"/>
    </location>
</feature>
<comment type="cofactor">
    <cofactor evidence="1">
        <name>FMN</name>
        <dbReference type="ChEBI" id="CHEBI:58210"/>
    </cofactor>
</comment>
<dbReference type="SUPFAM" id="SSF51395">
    <property type="entry name" value="FMN-linked oxidoreductases"/>
    <property type="match status" value="1"/>
</dbReference>
<evidence type="ECO:0000256" key="3">
    <source>
        <dbReference type="ARBA" id="ARBA00022643"/>
    </source>
</evidence>
<feature type="binding site" evidence="9">
    <location>
        <position position="180"/>
    </location>
    <ligand>
        <name>glyoxylate</name>
        <dbReference type="ChEBI" id="CHEBI:36655"/>
    </ligand>
</feature>
<dbReference type="InterPro" id="IPR008259">
    <property type="entry name" value="FMN_hydac_DH_AS"/>
</dbReference>
<keyword evidence="4" id="KW-0560">Oxidoreductase</keyword>
<accession>A0A811L6Q5</accession>
<feature type="binding site" evidence="9">
    <location>
        <position position="145"/>
    </location>
    <ligand>
        <name>glyoxylate</name>
        <dbReference type="ChEBI" id="CHEBI:36655"/>
    </ligand>
</feature>
<evidence type="ECO:0000313" key="11">
    <source>
        <dbReference type="EMBL" id="CAD5223797.1"/>
    </source>
</evidence>
<evidence type="ECO:0000256" key="1">
    <source>
        <dbReference type="ARBA" id="ARBA00001917"/>
    </source>
</evidence>
<evidence type="ECO:0000256" key="7">
    <source>
        <dbReference type="ARBA" id="ARBA00029327"/>
    </source>
</evidence>
<comment type="catalytic activity">
    <reaction evidence="7">
        <text>2-hydroxyoctanoate + O2 = 2-oxooctanoate + H2O2</text>
        <dbReference type="Rhea" id="RHEA:67940"/>
        <dbReference type="ChEBI" id="CHEBI:15379"/>
        <dbReference type="ChEBI" id="CHEBI:16240"/>
        <dbReference type="ChEBI" id="CHEBI:133514"/>
        <dbReference type="ChEBI" id="CHEBI:176689"/>
    </reaction>
    <physiologicalReaction direction="left-to-right" evidence="7">
        <dbReference type="Rhea" id="RHEA:67941"/>
    </physiologicalReaction>
</comment>
<dbReference type="OrthoDB" id="25826at2759"/>
<reference evidence="11" key="1">
    <citation type="submission" date="2020-09" db="EMBL/GenBank/DDBJ databases">
        <authorList>
            <person name="Kikuchi T."/>
        </authorList>
    </citation>
    <scope>NUCLEOTIDE SEQUENCE</scope>
    <source>
        <strain evidence="11">SH1</strain>
    </source>
</reference>
<dbReference type="InterPro" id="IPR000262">
    <property type="entry name" value="FMN-dep_DH"/>
</dbReference>
<gene>
    <name evidence="11" type="ORF">BOKJ2_LOCUS10567</name>
</gene>
<sequence>MTTIAAISALKSCSTIADVEKLAKLRLAVNVKDFVCGGAEGQWTLERNVRQFEKFLIRKRIPDKIRTEVCLKTELQIKNTKLEYDLPIGMSPISLHGLVHAKAEEPMITASNTLNVPAIASSLSNLPFDKIATVSKENNAWIQMYIPANEKHMFRSIELIHKLDYKALVVSIGCPISGRRRNDERNQFSLPAHLRYGNFPHVRSSPHKHPAPLLHSEHISQYVSQTFQWENLKDIIQKSDMPVIAKGILRGDDAERAIEAGCHGIFVSNHGGRQLDHVPATIECLREIVKLVNKRVPILMDCGVRSGADILKALGLGADFVFIGRPYLYGLSLSGKAGIIHVFDILKQELVDELTAAGYSDIQSVKDDVINNFVVHESYYNDI</sequence>
<evidence type="ECO:0000256" key="9">
    <source>
        <dbReference type="PIRSR" id="PIRSR000138-2"/>
    </source>
</evidence>
<comment type="similarity">
    <text evidence="5">Belongs to the FMN-dependent alpha-hydroxy acid dehydrogenase family.</text>
</comment>
<feature type="binding site" evidence="9">
    <location>
        <position position="273"/>
    </location>
    <ligand>
        <name>glyoxylate</name>
        <dbReference type="ChEBI" id="CHEBI:36655"/>
    </ligand>
</feature>
<dbReference type="PROSITE" id="PS00557">
    <property type="entry name" value="FMN_HYDROXY_ACID_DH_1"/>
    <property type="match status" value="1"/>
</dbReference>
<dbReference type="EMBL" id="CAJFCW020000005">
    <property type="protein sequence ID" value="CAG9118821.1"/>
    <property type="molecule type" value="Genomic_DNA"/>
</dbReference>
<proteinExistence type="inferred from homology"/>
<comment type="caution">
    <text evidence="11">The sequence shown here is derived from an EMBL/GenBank/DDBJ whole genome shotgun (WGS) entry which is preliminary data.</text>
</comment>
<comment type="catalytic activity">
    <reaction evidence="6">
        <text>a (2S)-2-hydroxycarboxylate + O2 = a 2-oxocarboxylate + H2O2</text>
        <dbReference type="Rhea" id="RHEA:16789"/>
        <dbReference type="ChEBI" id="CHEBI:15379"/>
        <dbReference type="ChEBI" id="CHEBI:16240"/>
        <dbReference type="ChEBI" id="CHEBI:35179"/>
        <dbReference type="ChEBI" id="CHEBI:58123"/>
        <dbReference type="EC" id="1.1.3.15"/>
    </reaction>
    <physiologicalReaction direction="left-to-right" evidence="6">
        <dbReference type="Rhea" id="RHEA:16790"/>
    </physiologicalReaction>
</comment>
<feature type="binding site" evidence="9">
    <location>
        <begin position="324"/>
        <end position="325"/>
    </location>
    <ligand>
        <name>FMN</name>
        <dbReference type="ChEBI" id="CHEBI:58210"/>
    </ligand>
</feature>
<feature type="binding site" evidence="9">
    <location>
        <position position="246"/>
    </location>
    <ligand>
        <name>FMN</name>
        <dbReference type="ChEBI" id="CHEBI:58210"/>
    </ligand>
</feature>
<evidence type="ECO:0000256" key="2">
    <source>
        <dbReference type="ARBA" id="ARBA00022630"/>
    </source>
</evidence>
<feature type="binding site" evidence="9">
    <location>
        <position position="270"/>
    </location>
    <ligand>
        <name>glyoxylate</name>
        <dbReference type="ChEBI" id="CHEBI:36655"/>
    </ligand>
</feature>
<dbReference type="GO" id="GO:0010181">
    <property type="term" value="F:FMN binding"/>
    <property type="evidence" value="ECO:0007669"/>
    <property type="project" value="InterPro"/>
</dbReference>